<organism evidence="2 3">
    <name type="scientific">Rotaria magnacalcarata</name>
    <dbReference type="NCBI Taxonomy" id="392030"/>
    <lineage>
        <taxon>Eukaryota</taxon>
        <taxon>Metazoa</taxon>
        <taxon>Spiralia</taxon>
        <taxon>Gnathifera</taxon>
        <taxon>Rotifera</taxon>
        <taxon>Eurotatoria</taxon>
        <taxon>Bdelloidea</taxon>
        <taxon>Philodinida</taxon>
        <taxon>Philodinidae</taxon>
        <taxon>Rotaria</taxon>
    </lineage>
</organism>
<accession>A0A8S2UCK1</accession>
<dbReference type="InterPro" id="IPR058912">
    <property type="entry name" value="HTH_animal"/>
</dbReference>
<gene>
    <name evidence="2" type="ORF">GIL414_LOCUS27384</name>
</gene>
<evidence type="ECO:0000313" key="2">
    <source>
        <dbReference type="EMBL" id="CAF4337030.1"/>
    </source>
</evidence>
<reference evidence="2" key="1">
    <citation type="submission" date="2021-02" db="EMBL/GenBank/DDBJ databases">
        <authorList>
            <person name="Nowell W R."/>
        </authorList>
    </citation>
    <scope>NUCLEOTIDE SEQUENCE</scope>
</reference>
<sequence>SHWLRSSLIRAVRYCTTIEDFNQERIYLEMTYLANGY</sequence>
<dbReference type="EMBL" id="CAJOBJ010043251">
    <property type="protein sequence ID" value="CAF4337030.1"/>
    <property type="molecule type" value="Genomic_DNA"/>
</dbReference>
<comment type="caution">
    <text evidence="2">The sequence shown here is derived from an EMBL/GenBank/DDBJ whole genome shotgun (WGS) entry which is preliminary data.</text>
</comment>
<evidence type="ECO:0000313" key="3">
    <source>
        <dbReference type="Proteomes" id="UP000681720"/>
    </source>
</evidence>
<protein>
    <recommendedName>
        <fullName evidence="1">Helix-turn-helix domain-containing protein</fullName>
    </recommendedName>
</protein>
<dbReference type="AlphaFoldDB" id="A0A8S2UCK1"/>
<feature type="non-terminal residue" evidence="2">
    <location>
        <position position="1"/>
    </location>
</feature>
<proteinExistence type="predicted"/>
<dbReference type="Pfam" id="PF26215">
    <property type="entry name" value="HTH_animal"/>
    <property type="match status" value="1"/>
</dbReference>
<dbReference type="Proteomes" id="UP000681720">
    <property type="component" value="Unassembled WGS sequence"/>
</dbReference>
<feature type="domain" description="Helix-turn-helix" evidence="1">
    <location>
        <begin position="3"/>
        <end position="37"/>
    </location>
</feature>
<evidence type="ECO:0000259" key="1">
    <source>
        <dbReference type="Pfam" id="PF26215"/>
    </source>
</evidence>
<name>A0A8S2UCK1_9BILA</name>